<dbReference type="PROSITE" id="PS00023">
    <property type="entry name" value="FN2_1"/>
    <property type="match status" value="1"/>
</dbReference>
<evidence type="ECO:0000256" key="1">
    <source>
        <dbReference type="ARBA" id="ARBA00004613"/>
    </source>
</evidence>
<dbReference type="Ensembl" id="ENSECRT00000004477.1">
    <property type="protein sequence ID" value="ENSECRP00000004409.1"/>
    <property type="gene ID" value="ENSECRG00000002991.1"/>
</dbReference>
<proteinExistence type="inferred from homology"/>
<dbReference type="CDD" id="cd00062">
    <property type="entry name" value="FN2"/>
    <property type="match status" value="1"/>
</dbReference>
<comment type="similarity">
    <text evidence="2">Belongs to the seminal plasma protein family.</text>
</comment>
<comment type="subcellular location">
    <subcellularLocation>
        <location evidence="1">Secreted</location>
    </subcellularLocation>
</comment>
<dbReference type="PANTHER" id="PTHR22918:SF1">
    <property type="entry name" value="FIBRONECTIN TYPE-II DOMAIN-CONTAINING PROTEIN"/>
    <property type="match status" value="1"/>
</dbReference>
<evidence type="ECO:0000313" key="8">
    <source>
        <dbReference type="Ensembl" id="ENSECRP00000004409.1"/>
    </source>
</evidence>
<dbReference type="SMART" id="SM00059">
    <property type="entry name" value="FN2"/>
    <property type="match status" value="1"/>
</dbReference>
<keyword evidence="3" id="KW-0964">Secreted</keyword>
<name>A0A8C4X4A1_ERPCA</name>
<dbReference type="Gene3D" id="2.10.10.10">
    <property type="entry name" value="Fibronectin, type II, collagen-binding"/>
    <property type="match status" value="1"/>
</dbReference>
<dbReference type="InterPro" id="IPR000562">
    <property type="entry name" value="FN_type2_dom"/>
</dbReference>
<dbReference type="Pfam" id="PF00040">
    <property type="entry name" value="fn2"/>
    <property type="match status" value="1"/>
</dbReference>
<reference evidence="8" key="1">
    <citation type="submission" date="2021-06" db="EMBL/GenBank/DDBJ databases">
        <authorList>
            <consortium name="Wellcome Sanger Institute Data Sharing"/>
        </authorList>
    </citation>
    <scope>NUCLEOTIDE SEQUENCE [LARGE SCALE GENOMIC DNA]</scope>
</reference>
<keyword evidence="4" id="KW-0677">Repeat</keyword>
<dbReference type="GO" id="GO:0005576">
    <property type="term" value="C:extracellular region"/>
    <property type="evidence" value="ECO:0007669"/>
    <property type="project" value="UniProtKB-SubCell"/>
</dbReference>
<dbReference type="SUPFAM" id="SSF57440">
    <property type="entry name" value="Kringle-like"/>
    <property type="match status" value="1"/>
</dbReference>
<evidence type="ECO:0000259" key="7">
    <source>
        <dbReference type="PROSITE" id="PS51092"/>
    </source>
</evidence>
<dbReference type="Proteomes" id="UP000694620">
    <property type="component" value="Chromosome 3"/>
</dbReference>
<evidence type="ECO:0000256" key="5">
    <source>
        <dbReference type="ARBA" id="ARBA00023157"/>
    </source>
</evidence>
<comment type="caution">
    <text evidence="6">Lacks conserved residue(s) required for the propagation of feature annotation.</text>
</comment>
<feature type="domain" description="Fibronectin type-II" evidence="7">
    <location>
        <begin position="25"/>
        <end position="71"/>
    </location>
</feature>
<evidence type="ECO:0000256" key="3">
    <source>
        <dbReference type="ARBA" id="ARBA00022525"/>
    </source>
</evidence>
<dbReference type="InterPro" id="IPR013806">
    <property type="entry name" value="Kringle-like"/>
</dbReference>
<dbReference type="FunFam" id="2.10.10.10:FF:000003">
    <property type="entry name" value="binder of sperm protein homolog 1"/>
    <property type="match status" value="1"/>
</dbReference>
<dbReference type="GeneTree" id="ENSGT00980000202171"/>
<accession>A0A8C4X4A1</accession>
<dbReference type="PROSITE" id="PS51092">
    <property type="entry name" value="FN2_2"/>
    <property type="match status" value="1"/>
</dbReference>
<reference evidence="8" key="2">
    <citation type="submission" date="2025-08" db="UniProtKB">
        <authorList>
            <consortium name="Ensembl"/>
        </authorList>
    </citation>
    <scope>IDENTIFICATION</scope>
</reference>
<dbReference type="GO" id="GO:0008201">
    <property type="term" value="F:heparin binding"/>
    <property type="evidence" value="ECO:0007669"/>
    <property type="project" value="TreeGrafter"/>
</dbReference>
<dbReference type="AlphaFoldDB" id="A0A8C4X4A1"/>
<dbReference type="InterPro" id="IPR051666">
    <property type="entry name" value="SP_Capacitation_Regulator"/>
</dbReference>
<sequence>MLVATFDGFFFDVFPTLKQNLTHILYRPHCVFPFIYKGVTDYSCTKVDSERAWCSITTNYDEEKLWGYCATDGKNVFYYL</sequence>
<evidence type="ECO:0000256" key="2">
    <source>
        <dbReference type="ARBA" id="ARBA00010011"/>
    </source>
</evidence>
<evidence type="ECO:0000313" key="9">
    <source>
        <dbReference type="Proteomes" id="UP000694620"/>
    </source>
</evidence>
<organism evidence="8 9">
    <name type="scientific">Erpetoichthys calabaricus</name>
    <name type="common">Rope fish</name>
    <name type="synonym">Calamoichthys calabaricus</name>
    <dbReference type="NCBI Taxonomy" id="27687"/>
    <lineage>
        <taxon>Eukaryota</taxon>
        <taxon>Metazoa</taxon>
        <taxon>Chordata</taxon>
        <taxon>Craniata</taxon>
        <taxon>Vertebrata</taxon>
        <taxon>Euteleostomi</taxon>
        <taxon>Actinopterygii</taxon>
        <taxon>Polypteriformes</taxon>
        <taxon>Polypteridae</taxon>
        <taxon>Erpetoichthys</taxon>
    </lineage>
</organism>
<dbReference type="PANTHER" id="PTHR22918">
    <property type="entry name" value="SEMINAL PLASMA PROTEIN"/>
    <property type="match status" value="1"/>
</dbReference>
<protein>
    <recommendedName>
        <fullName evidence="7">Fibronectin type-II domain-containing protein</fullName>
    </recommendedName>
</protein>
<evidence type="ECO:0000256" key="4">
    <source>
        <dbReference type="ARBA" id="ARBA00022737"/>
    </source>
</evidence>
<reference evidence="8" key="3">
    <citation type="submission" date="2025-09" db="UniProtKB">
        <authorList>
            <consortium name="Ensembl"/>
        </authorList>
    </citation>
    <scope>IDENTIFICATION</scope>
</reference>
<dbReference type="GO" id="GO:0009986">
    <property type="term" value="C:cell surface"/>
    <property type="evidence" value="ECO:0007669"/>
    <property type="project" value="TreeGrafter"/>
</dbReference>
<keyword evidence="9" id="KW-1185">Reference proteome</keyword>
<evidence type="ECO:0000256" key="6">
    <source>
        <dbReference type="PROSITE-ProRule" id="PRU00479"/>
    </source>
</evidence>
<dbReference type="InterPro" id="IPR036943">
    <property type="entry name" value="FN_type2_sf"/>
</dbReference>
<keyword evidence="5" id="KW-1015">Disulfide bond</keyword>